<dbReference type="AlphaFoldDB" id="A0A1U7N418"/>
<dbReference type="EMBL" id="MKZS01000001">
    <property type="protein sequence ID" value="OLT60703.1"/>
    <property type="molecule type" value="Genomic_DNA"/>
</dbReference>
<keyword evidence="2" id="KW-1185">Reference proteome</keyword>
<sequence>MKPTLTKILPRFGKQTTLALTVLGLTAGIVSNVQAQSLTFVDNTNSSKRFFEEGRELFDTELKNLVNNNLSSADTILEISDEVINREDILELEDTDKFPDDGDSVK</sequence>
<protein>
    <submittedName>
        <fullName evidence="1">Uncharacterized protein</fullName>
    </submittedName>
</protein>
<dbReference type="RefSeq" id="WP_075901183.1">
    <property type="nucleotide sequence ID" value="NZ_MKZS01000001.1"/>
</dbReference>
<proteinExistence type="predicted"/>
<evidence type="ECO:0000313" key="2">
    <source>
        <dbReference type="Proteomes" id="UP000186657"/>
    </source>
</evidence>
<name>A0A1U7N418_9CYAN</name>
<dbReference type="Proteomes" id="UP000186657">
    <property type="component" value="Unassembled WGS sequence"/>
</dbReference>
<reference evidence="1 2" key="1">
    <citation type="submission" date="2016-10" db="EMBL/GenBank/DDBJ databases">
        <title>Comparative genomics uncovers the prolific and rare metabolic potential of the cyanobacterial genus Moorea.</title>
        <authorList>
            <person name="Leao T."/>
            <person name="Castelao G."/>
            <person name="Korobeynikov A."/>
            <person name="Monroe E.A."/>
            <person name="Podell S."/>
            <person name="Glukhov E."/>
            <person name="Allen E."/>
            <person name="Gerwick W.H."/>
            <person name="Gerwick L."/>
        </authorList>
    </citation>
    <scope>NUCLEOTIDE SEQUENCE [LARGE SCALE GENOMIC DNA]</scope>
    <source>
        <strain evidence="1 2">PNG5-198</strain>
    </source>
</reference>
<comment type="caution">
    <text evidence="1">The sequence shown here is derived from an EMBL/GenBank/DDBJ whole genome shotgun (WGS) entry which is preliminary data.</text>
</comment>
<gene>
    <name evidence="1" type="ORF">BJP37_18485</name>
</gene>
<evidence type="ECO:0000313" key="1">
    <source>
        <dbReference type="EMBL" id="OLT60703.1"/>
    </source>
</evidence>
<organism evidence="1 2">
    <name type="scientific">Moorena bouillonii PNG</name>
    <dbReference type="NCBI Taxonomy" id="568701"/>
    <lineage>
        <taxon>Bacteria</taxon>
        <taxon>Bacillati</taxon>
        <taxon>Cyanobacteriota</taxon>
        <taxon>Cyanophyceae</taxon>
        <taxon>Coleofasciculales</taxon>
        <taxon>Coleofasciculaceae</taxon>
        <taxon>Moorena</taxon>
    </lineage>
</organism>
<accession>A0A1U7N418</accession>